<sequence>MAVKGKIPVYDYMMTEHAGICLGPADGLFGIYVEDKLAWPPAQTNGDDSVAKCPDGIDYLGLNLGLPVEECIDPDHGEVLTTERTIFIDETELFGGDHRNGGVSGVVHWLPGRITQVLPGWIAERLGFSDPAQAPGYRGISSLWFTGGQKPEPERNSFGLIIKAAVTGAKIIAKKMSGFRWGTNMKYDMVSTAARVFVRPSVPSFSEWLASVHDQPGFPAEEASVIVVKTPLSAPRKKPNSGGEMFEQGGGFPTINAAAQIHALIASGAYDVNAGQTSMDHESFITCARILSREGLGVSFIVTGEETTKALVGEILNHVGGAVFVSPKTGLWTMRLFRPDTAFDELWGEVARPELTGFVLSPSNAELDGDFERQTWADIVNTVDVSYTEDETQERKILTLVNSSAIAAAGGEVVRDDLDYGFFRCEEAAKVAGQRALGVSSRPLMSASWVVNQSGSGLECLDVITVNWPSEGIVGGRWRVLTVEYGDSEDGSVRIEAIEDVFSEEPLQVSQGTQPGLWTPDSTRPEISNTYVFELGNQVARVDGYPDEDLEKLEDDKQVITGHLLSSNDPMMGVNLFTQPQGGVFPDNGTFVASTPCAVLGVALGIQDESQLSFYDMNFGPQESDIDVGDLMVIVRPSSVDGKHFERRTNTSWAAPHPSGLHYDYPDLSWEQGGEYFSNTYTVTDGVAAARRGLGHAVLALDDTLPPSQHAWKIGQAFPEEIVMVTALDRETGKITVRRGCYDTHPAPAPANSIVFHVKSTPSVSAGELWHASYLDAYQPVSVSGVSTDYHFADSLNTTASRRRSGRAFMPPRNANVTIVTDSGEVGFGGRIEIDEPQDITVRWSTRNRDLEDLQPMKYSGIRVTPEEGQRTIVRVYRRVRRGEPLLVPVISFYDLPGDSYVLPHWVFNDSMIDPQWNKALVMSEDGQATYKIEPNVIPSDIAGAAFVITVASQRYGDVTQGVSSGLWMSLEESITLVDIGTTPGGWGMNYGMDYGGTP</sequence>
<evidence type="ECO:0000313" key="1">
    <source>
        <dbReference type="EMBL" id="RWR13821.1"/>
    </source>
</evidence>
<gene>
    <name evidence="1" type="ORF">D2T33_05330</name>
</gene>
<reference evidence="1 2" key="2">
    <citation type="submission" date="2019-01" db="EMBL/GenBank/DDBJ databases">
        <authorList>
            <person name="Li Y."/>
        </authorList>
    </citation>
    <scope>NUCLEOTIDE SEQUENCE [LARGE SCALE GENOMIC DNA]</scope>
    <source>
        <strain evidence="1 2">2D-5</strain>
    </source>
</reference>
<dbReference type="AlphaFoldDB" id="A0A443J029"/>
<comment type="caution">
    <text evidence="1">The sequence shown here is derived from an EMBL/GenBank/DDBJ whole genome shotgun (WGS) entry which is preliminary data.</text>
</comment>
<name>A0A443J029_9RHOB</name>
<protein>
    <submittedName>
        <fullName evidence="1">Uncharacterized protein</fullName>
    </submittedName>
</protein>
<accession>A0A443J029</accession>
<dbReference type="EMBL" id="SAUW01000004">
    <property type="protein sequence ID" value="RWR13821.1"/>
    <property type="molecule type" value="Genomic_DNA"/>
</dbReference>
<reference evidence="1 2" key="1">
    <citation type="submission" date="2019-01" db="EMBL/GenBank/DDBJ databases">
        <title>Sinorhodobacter populi sp. nov. isolated from the symptomatic bark tissue of Populus euramericana canker.</title>
        <authorList>
            <person name="Xu G."/>
        </authorList>
    </citation>
    <scope>NUCLEOTIDE SEQUENCE [LARGE SCALE GENOMIC DNA]</scope>
    <source>
        <strain evidence="1 2">2D-5</strain>
    </source>
</reference>
<proteinExistence type="predicted"/>
<organism evidence="1 2">
    <name type="scientific">Paenirhodobacter populi</name>
    <dbReference type="NCBI Taxonomy" id="2306993"/>
    <lineage>
        <taxon>Bacteria</taxon>
        <taxon>Pseudomonadati</taxon>
        <taxon>Pseudomonadota</taxon>
        <taxon>Alphaproteobacteria</taxon>
        <taxon>Rhodobacterales</taxon>
        <taxon>Rhodobacter group</taxon>
        <taxon>Paenirhodobacter</taxon>
    </lineage>
</organism>
<evidence type="ECO:0000313" key="2">
    <source>
        <dbReference type="Proteomes" id="UP000285710"/>
    </source>
</evidence>
<keyword evidence="2" id="KW-1185">Reference proteome</keyword>
<dbReference type="Proteomes" id="UP000285710">
    <property type="component" value="Unassembled WGS sequence"/>
</dbReference>
<dbReference type="RefSeq" id="WP_128269104.1">
    <property type="nucleotide sequence ID" value="NZ_SAUW01000004.1"/>
</dbReference>